<dbReference type="RefSeq" id="WP_124052069.1">
    <property type="nucleotide sequence ID" value="NZ_FOXX01000010.1"/>
</dbReference>
<dbReference type="Pfam" id="PF00483">
    <property type="entry name" value="NTP_transferase"/>
    <property type="match status" value="1"/>
</dbReference>
<organism evidence="8 9">
    <name type="scientific">Priestia endophytica DSM 13796</name>
    <dbReference type="NCBI Taxonomy" id="1121089"/>
    <lineage>
        <taxon>Bacteria</taxon>
        <taxon>Bacillati</taxon>
        <taxon>Bacillota</taxon>
        <taxon>Bacilli</taxon>
        <taxon>Bacillales</taxon>
        <taxon>Bacillaceae</taxon>
        <taxon>Priestia</taxon>
    </lineage>
</organism>
<accession>A0A1I6BHQ4</accession>
<evidence type="ECO:0000313" key="8">
    <source>
        <dbReference type="EMBL" id="SFQ80456.1"/>
    </source>
</evidence>
<gene>
    <name evidence="8" type="ORF">SAMN02745910_03610</name>
</gene>
<dbReference type="InterPro" id="IPR050065">
    <property type="entry name" value="GlmU-like"/>
</dbReference>
<dbReference type="SUPFAM" id="SSF53448">
    <property type="entry name" value="Nucleotide-diphospho-sugar transferases"/>
    <property type="match status" value="1"/>
</dbReference>
<comment type="function">
    <text evidence="6">Catalyzes the last two sequential reactions in the de novo biosynthetic pathway for UDP-N-acetylglucosamine (UDP-GlcNAc). The C-terminal domain catalyzes the transfer of acetyl group from acetyl coenzyme A to glucosamine-1-phosphate (GlcN-1-P) to produce N-acetylglucosamine-1-phosphate (GlcNAc-1-P), which is converted into UDP-GlcNAc by the transfer of uridine 5-monophosphate (from uridine 5-triphosphate), a reaction catalyzed by the N-terminal domain.</text>
</comment>
<proteinExistence type="predicted"/>
<evidence type="ECO:0000256" key="1">
    <source>
        <dbReference type="ARBA" id="ARBA00022679"/>
    </source>
</evidence>
<evidence type="ECO:0000256" key="4">
    <source>
        <dbReference type="ARBA" id="ARBA00048247"/>
    </source>
</evidence>
<dbReference type="InterPro" id="IPR029044">
    <property type="entry name" value="Nucleotide-diphossugar_trans"/>
</dbReference>
<evidence type="ECO:0000256" key="5">
    <source>
        <dbReference type="ARBA" id="ARBA00048493"/>
    </source>
</evidence>
<dbReference type="Proteomes" id="UP000182762">
    <property type="component" value="Unassembled WGS sequence"/>
</dbReference>
<evidence type="ECO:0000256" key="2">
    <source>
        <dbReference type="ARBA" id="ARBA00022695"/>
    </source>
</evidence>
<dbReference type="PANTHER" id="PTHR43584">
    <property type="entry name" value="NUCLEOTIDYL TRANSFERASE"/>
    <property type="match status" value="1"/>
</dbReference>
<name>A0A1I6BHQ4_9BACI</name>
<evidence type="ECO:0000259" key="7">
    <source>
        <dbReference type="Pfam" id="PF00483"/>
    </source>
</evidence>
<sequence>MTSAIVLAAGKGTRMKSELPKVLHPVCEKPMIMHIFEKLEASRIQDKIIVIGHKGEMVRETIGNGVKYAYQLEQKGTGHAVMQAIPQLRDEGNTLIITGDTPLIQEKTILSLLEKHQQANNDGTILITKFEDPTGYGRIIRNKDGEVIDIIEEKDANHEQRKIQEVNTGIFVFKNKSLIEGLPLIENNNVQNEYYLTDMVSILNKQNKKFGSYLLFDNAQVMGINDRKQLEQAEDIMRKYNNRFGCKK</sequence>
<evidence type="ECO:0000256" key="3">
    <source>
        <dbReference type="ARBA" id="ARBA00023315"/>
    </source>
</evidence>
<comment type="catalytic activity">
    <reaction evidence="5">
        <text>N-acetyl-alpha-D-glucosamine 1-phosphate + UTP + H(+) = UDP-N-acetyl-alpha-D-glucosamine + diphosphate</text>
        <dbReference type="Rhea" id="RHEA:13509"/>
        <dbReference type="ChEBI" id="CHEBI:15378"/>
        <dbReference type="ChEBI" id="CHEBI:33019"/>
        <dbReference type="ChEBI" id="CHEBI:46398"/>
        <dbReference type="ChEBI" id="CHEBI:57705"/>
        <dbReference type="ChEBI" id="CHEBI:57776"/>
        <dbReference type="EC" id="2.7.7.23"/>
    </reaction>
</comment>
<dbReference type="Gene3D" id="3.90.550.10">
    <property type="entry name" value="Spore Coat Polysaccharide Biosynthesis Protein SpsA, Chain A"/>
    <property type="match status" value="1"/>
</dbReference>
<dbReference type="InterPro" id="IPR005835">
    <property type="entry name" value="NTP_transferase_dom"/>
</dbReference>
<keyword evidence="1" id="KW-0808">Transferase</keyword>
<dbReference type="CDD" id="cd02540">
    <property type="entry name" value="GT2_GlmU_N_bac"/>
    <property type="match status" value="1"/>
</dbReference>
<feature type="domain" description="Nucleotidyl transferase" evidence="7">
    <location>
        <begin position="4"/>
        <end position="209"/>
    </location>
</feature>
<evidence type="ECO:0000313" key="9">
    <source>
        <dbReference type="Proteomes" id="UP000182762"/>
    </source>
</evidence>
<dbReference type="EMBL" id="FOXX01000010">
    <property type="protein sequence ID" value="SFQ80456.1"/>
    <property type="molecule type" value="Genomic_DNA"/>
</dbReference>
<keyword evidence="2" id="KW-0548">Nucleotidyltransferase</keyword>
<comment type="catalytic activity">
    <reaction evidence="4">
        <text>alpha-D-glucosamine 1-phosphate + acetyl-CoA = N-acetyl-alpha-D-glucosamine 1-phosphate + CoA + H(+)</text>
        <dbReference type="Rhea" id="RHEA:13725"/>
        <dbReference type="ChEBI" id="CHEBI:15378"/>
        <dbReference type="ChEBI" id="CHEBI:57287"/>
        <dbReference type="ChEBI" id="CHEBI:57288"/>
        <dbReference type="ChEBI" id="CHEBI:57776"/>
        <dbReference type="ChEBI" id="CHEBI:58516"/>
        <dbReference type="EC" id="2.3.1.157"/>
    </reaction>
</comment>
<keyword evidence="9" id="KW-1185">Reference proteome</keyword>
<protein>
    <submittedName>
        <fullName evidence="8">UDP-N-acetylglucosamine diphosphorylase/glucosamine-1-phosphate N-acetyltransferase</fullName>
    </submittedName>
</protein>
<dbReference type="PANTHER" id="PTHR43584:SF3">
    <property type="entry name" value="BIFUNCTIONAL PROTEIN GLMU"/>
    <property type="match status" value="1"/>
</dbReference>
<reference evidence="8 9" key="1">
    <citation type="submission" date="2016-10" db="EMBL/GenBank/DDBJ databases">
        <authorList>
            <person name="Varghese N."/>
            <person name="Submissions S."/>
        </authorList>
    </citation>
    <scope>NUCLEOTIDE SEQUENCE [LARGE SCALE GENOMIC DNA]</scope>
    <source>
        <strain evidence="8 9">DSM 13796</strain>
    </source>
</reference>
<keyword evidence="3" id="KW-0012">Acyltransferase</keyword>
<evidence type="ECO:0000256" key="6">
    <source>
        <dbReference type="ARBA" id="ARBA00049628"/>
    </source>
</evidence>
<comment type="caution">
    <text evidence="8">The sequence shown here is derived from an EMBL/GenBank/DDBJ whole genome shotgun (WGS) entry which is preliminary data.</text>
</comment>
<dbReference type="GeneID" id="93712203"/>